<dbReference type="FunFam" id="1.25.40.10:FF:000031">
    <property type="entry name" value="Pentatricopeptide repeat-containing protein mitochondrial"/>
    <property type="match status" value="1"/>
</dbReference>
<reference evidence="5" key="1">
    <citation type="submission" date="2023-05" db="EMBL/GenBank/DDBJ databases">
        <title>Genome and transcriptome analyses reveal genes involved in the formation of fine ridges on petal epidermal cells in Hibiscus trionum.</title>
        <authorList>
            <person name="Koshimizu S."/>
            <person name="Masuda S."/>
            <person name="Ishii T."/>
            <person name="Shirasu K."/>
            <person name="Hoshino A."/>
            <person name="Arita M."/>
        </authorList>
    </citation>
    <scope>NUCLEOTIDE SEQUENCE</scope>
    <source>
        <strain evidence="5">Hamamatsu line</strain>
    </source>
</reference>
<proteinExistence type="inferred from homology"/>
<keyword evidence="2" id="KW-0677">Repeat</keyword>
<evidence type="ECO:0000313" key="5">
    <source>
        <dbReference type="EMBL" id="GMI66287.1"/>
    </source>
</evidence>
<dbReference type="Pfam" id="PF13041">
    <property type="entry name" value="PPR_2"/>
    <property type="match status" value="4"/>
</dbReference>
<dbReference type="FunFam" id="1.25.40.10:FF:000381">
    <property type="entry name" value="Pentatricopeptide repeat-containing protein"/>
    <property type="match status" value="2"/>
</dbReference>
<dbReference type="InterPro" id="IPR046849">
    <property type="entry name" value="E2_motif"/>
</dbReference>
<name>A0A9W7LJ75_HIBTR</name>
<comment type="caution">
    <text evidence="5">The sequence shown here is derived from an EMBL/GenBank/DDBJ whole genome shotgun (WGS) entry which is preliminary data.</text>
</comment>
<sequence length="1068" mass="118984">MLRFLFPPSIQTPKRFTCNSSLAFTSFATNQLLCRPPNLDSLINPSPIPLDNLLNHCKSSQSQVPSPPFSPSSFELCEYLVTRYRDSRSLNDAKEFQLLALKHGLNGDLYLSNTLINAYVRAGDLLSARKLFDEMHERNPVTWACLISGYNQNGMPNEACGVFREMISMGFWPTHYAFGSVLRACQELGSCGLQFGLQIHGLISKSRYSFDGVVCNVLISMYGSCLGCVADARRIFDDLQVKNSISWNSIISVYSQTGDAVSAFKLFSRMQTEGIGFNFKANEYTFGSLITAACSSIDFGFFLLEQMLSRITKSGFLSDLYVGSALVSGFARFGLTNYAMKIFGQMSHRNAVSMNGLMVGLVRQKRGEEAAEVFREMMNLVDINFDSYVILLSSFAEFTESGQGRRKGREVHGYLVRRGLNDTVVAIGNGLINMYAKCGDIAAASSVFRLLVNKDLVSWNTMISGLDQNECFEDAVTSVYAMRRTGLMPSNYTVISALSSCASLGWSIIGQQIHGEVLKLGLDRDVSVSNALLALYATIGCLSECKNIFSLMLDHDQVSWNSMIGALADSESSVSEAVKYFLDMMSYGWVPNRITFINILAAAASLSLSKLNHQIHALVLKHRLANDSSIENALLACYGKCGEMYECEKIFSRMSERRDEVSWNSMISGYIHNELLDKAVNLVWLMMQRGQKLDGFTFATVLSACASVATLECGMEVHACSIRACLESDVVVGSAIVDMYSKCGRIDYASRFFNMMPVRNVYSWNSMISGYARHGQGDKALELFMHMKLDGQLPDHVTFVGVLSACSHVGLVDEGFSHFNSMKEVYGLAPKMEHFSCMVDLLGRAGELDKIENFINTMPIKPNVLIWRTVLGACCRTNGKKTELGRKAAEMLFDLEPQNAVNYVLLANMYASGGKWDGVAEARVAMRRAAAKKEAGCSWVTMKDGVHVFVAGDKSHPDNDLIYAKLKELNRKMRDAGYVPETRFALYDLEPESKEELLSYHSEKLAVAFVLTRDSRLPIRIMKNLRVCGDCHMAFKYISKIVDRLIILRDSNRFHHFEDGKCSCSDYW</sequence>
<dbReference type="FunFam" id="1.25.40.10:FF:000343">
    <property type="entry name" value="Pentatricopeptide repeat-containing protein At3g58590"/>
    <property type="match status" value="1"/>
</dbReference>
<feature type="repeat" description="PPR" evidence="3">
    <location>
        <begin position="243"/>
        <end position="277"/>
    </location>
</feature>
<feature type="domain" description="DYW" evidence="4">
    <location>
        <begin position="977"/>
        <end position="1068"/>
    </location>
</feature>
<feature type="repeat" description="PPR" evidence="3">
    <location>
        <begin position="455"/>
        <end position="489"/>
    </location>
</feature>
<dbReference type="FunFam" id="1.25.40.10:FF:000366">
    <property type="entry name" value="Pentatricopeptide (PPR) repeat-containing protein"/>
    <property type="match status" value="1"/>
</dbReference>
<protein>
    <submittedName>
        <fullName evidence="5">Mitochondrial editing factor 7</fullName>
    </submittedName>
</protein>
<dbReference type="GO" id="GO:0008270">
    <property type="term" value="F:zinc ion binding"/>
    <property type="evidence" value="ECO:0007669"/>
    <property type="project" value="InterPro"/>
</dbReference>
<feature type="repeat" description="PPR" evidence="3">
    <location>
        <begin position="108"/>
        <end position="138"/>
    </location>
</feature>
<accession>A0A9W7LJ75</accession>
<comment type="similarity">
    <text evidence="1">Belongs to the PPR family. PCMP-H subfamily.</text>
</comment>
<dbReference type="NCBIfam" id="TIGR00756">
    <property type="entry name" value="PPR"/>
    <property type="match status" value="6"/>
</dbReference>
<dbReference type="Pfam" id="PF01535">
    <property type="entry name" value="PPR"/>
    <property type="match status" value="5"/>
</dbReference>
<dbReference type="Proteomes" id="UP001165190">
    <property type="component" value="Unassembled WGS sequence"/>
</dbReference>
<dbReference type="InterPro" id="IPR032867">
    <property type="entry name" value="DYW_dom"/>
</dbReference>
<dbReference type="Pfam" id="PF20431">
    <property type="entry name" value="E_motif"/>
    <property type="match status" value="1"/>
</dbReference>
<organism evidence="5 6">
    <name type="scientific">Hibiscus trionum</name>
    <name type="common">Flower of an hour</name>
    <dbReference type="NCBI Taxonomy" id="183268"/>
    <lineage>
        <taxon>Eukaryota</taxon>
        <taxon>Viridiplantae</taxon>
        <taxon>Streptophyta</taxon>
        <taxon>Embryophyta</taxon>
        <taxon>Tracheophyta</taxon>
        <taxon>Spermatophyta</taxon>
        <taxon>Magnoliopsida</taxon>
        <taxon>eudicotyledons</taxon>
        <taxon>Gunneridae</taxon>
        <taxon>Pentapetalae</taxon>
        <taxon>rosids</taxon>
        <taxon>malvids</taxon>
        <taxon>Malvales</taxon>
        <taxon>Malvaceae</taxon>
        <taxon>Malvoideae</taxon>
        <taxon>Hibiscus</taxon>
    </lineage>
</organism>
<feature type="repeat" description="PPR" evidence="3">
    <location>
        <begin position="556"/>
        <end position="591"/>
    </location>
</feature>
<feature type="repeat" description="PPR" evidence="3">
    <location>
        <begin position="659"/>
        <end position="693"/>
    </location>
</feature>
<dbReference type="InterPro" id="IPR046960">
    <property type="entry name" value="PPR_At4g14850-like_plant"/>
</dbReference>
<gene>
    <name evidence="5" type="ORF">HRI_000298000</name>
</gene>
<evidence type="ECO:0000313" key="6">
    <source>
        <dbReference type="Proteomes" id="UP001165190"/>
    </source>
</evidence>
<dbReference type="PANTHER" id="PTHR47926">
    <property type="entry name" value="PENTATRICOPEPTIDE REPEAT-CONTAINING PROTEIN"/>
    <property type="match status" value="1"/>
</dbReference>
<dbReference type="AlphaFoldDB" id="A0A9W7LJ75"/>
<evidence type="ECO:0000259" key="4">
    <source>
        <dbReference type="Pfam" id="PF14432"/>
    </source>
</evidence>
<dbReference type="OrthoDB" id="645871at2759"/>
<evidence type="ECO:0000256" key="2">
    <source>
        <dbReference type="ARBA" id="ARBA00022737"/>
    </source>
</evidence>
<dbReference type="InterPro" id="IPR011990">
    <property type="entry name" value="TPR-like_helical_dom_sf"/>
</dbReference>
<dbReference type="Pfam" id="PF14432">
    <property type="entry name" value="DYW_deaminase"/>
    <property type="match status" value="1"/>
</dbReference>
<dbReference type="InterPro" id="IPR046848">
    <property type="entry name" value="E_motif"/>
</dbReference>
<keyword evidence="6" id="KW-1185">Reference proteome</keyword>
<dbReference type="PANTHER" id="PTHR47926:SF390">
    <property type="entry name" value="TETRATRICOPEPTIDE REPEAT-LIKE SUPERFAMILY PROTEIN"/>
    <property type="match status" value="1"/>
</dbReference>
<feature type="repeat" description="PPR" evidence="3">
    <location>
        <begin position="350"/>
        <end position="380"/>
    </location>
</feature>
<dbReference type="PROSITE" id="PS51375">
    <property type="entry name" value="PPR"/>
    <property type="match status" value="8"/>
</dbReference>
<evidence type="ECO:0000256" key="3">
    <source>
        <dbReference type="PROSITE-ProRule" id="PRU00708"/>
    </source>
</evidence>
<dbReference type="GO" id="GO:0009451">
    <property type="term" value="P:RNA modification"/>
    <property type="evidence" value="ECO:0007669"/>
    <property type="project" value="InterPro"/>
</dbReference>
<feature type="repeat" description="PPR" evidence="3">
    <location>
        <begin position="139"/>
        <end position="173"/>
    </location>
</feature>
<dbReference type="GO" id="GO:0003723">
    <property type="term" value="F:RNA binding"/>
    <property type="evidence" value="ECO:0007669"/>
    <property type="project" value="InterPro"/>
</dbReference>
<dbReference type="InterPro" id="IPR002885">
    <property type="entry name" value="PPR_rpt"/>
</dbReference>
<feature type="repeat" description="PPR" evidence="3">
    <location>
        <begin position="760"/>
        <end position="794"/>
    </location>
</feature>
<evidence type="ECO:0000256" key="1">
    <source>
        <dbReference type="ARBA" id="ARBA00006643"/>
    </source>
</evidence>
<dbReference type="Gene3D" id="1.25.40.10">
    <property type="entry name" value="Tetratricopeptide repeat domain"/>
    <property type="match status" value="8"/>
</dbReference>
<dbReference type="FunFam" id="1.25.40.10:FF:000425">
    <property type="entry name" value="Pentatricopeptide repeat-containing protein At3g26540"/>
    <property type="match status" value="1"/>
</dbReference>
<dbReference type="Pfam" id="PF20430">
    <property type="entry name" value="Eplus_motif"/>
    <property type="match status" value="1"/>
</dbReference>
<dbReference type="EMBL" id="BSYR01000004">
    <property type="protein sequence ID" value="GMI66287.1"/>
    <property type="molecule type" value="Genomic_DNA"/>
</dbReference>